<gene>
    <name evidence="2" type="ORF">PVAP13_1KG002850</name>
</gene>
<accession>A0A8T0X8L9</accession>
<dbReference type="AlphaFoldDB" id="A0A8T0X8L9"/>
<reference evidence="2" key="1">
    <citation type="submission" date="2020-05" db="EMBL/GenBank/DDBJ databases">
        <title>WGS assembly of Panicum virgatum.</title>
        <authorList>
            <person name="Lovell J.T."/>
            <person name="Jenkins J."/>
            <person name="Shu S."/>
            <person name="Juenger T.E."/>
            <person name="Schmutz J."/>
        </authorList>
    </citation>
    <scope>NUCLEOTIDE SEQUENCE</scope>
    <source>
        <strain evidence="2">AP13</strain>
    </source>
</reference>
<keyword evidence="3" id="KW-1185">Reference proteome</keyword>
<feature type="region of interest" description="Disordered" evidence="1">
    <location>
        <begin position="38"/>
        <end position="93"/>
    </location>
</feature>
<evidence type="ECO:0000256" key="1">
    <source>
        <dbReference type="SAM" id="MobiDB-lite"/>
    </source>
</evidence>
<dbReference type="EMBL" id="CM029037">
    <property type="protein sequence ID" value="KAG2655297.1"/>
    <property type="molecule type" value="Genomic_DNA"/>
</dbReference>
<feature type="compositionally biased region" description="Pro residues" evidence="1">
    <location>
        <begin position="77"/>
        <end position="93"/>
    </location>
</feature>
<evidence type="ECO:0000313" key="3">
    <source>
        <dbReference type="Proteomes" id="UP000823388"/>
    </source>
</evidence>
<dbReference type="Proteomes" id="UP000823388">
    <property type="component" value="Chromosome 1K"/>
</dbReference>
<comment type="caution">
    <text evidence="2">The sequence shown here is derived from an EMBL/GenBank/DDBJ whole genome shotgun (WGS) entry which is preliminary data.</text>
</comment>
<sequence>MTGGPARLLPPPTPTCLPLPVWEEESAPGRALMVAARVRHRRRRLHRQASSVSGSAATSASSKPRPLHRLIRRGTKPPDPQPPPYSCPSSPPTLPLPHRPPCCPAAWAPLEARDAEVAAVAGIGLGSHTPPPACPRPMPCAGRPGHGVPGAMAANVAS</sequence>
<proteinExistence type="predicted"/>
<protein>
    <submittedName>
        <fullName evidence="2">Uncharacterized protein</fullName>
    </submittedName>
</protein>
<feature type="compositionally biased region" description="Basic residues" evidence="1">
    <location>
        <begin position="38"/>
        <end position="47"/>
    </location>
</feature>
<feature type="compositionally biased region" description="Basic residues" evidence="1">
    <location>
        <begin position="65"/>
        <end position="75"/>
    </location>
</feature>
<evidence type="ECO:0000313" key="2">
    <source>
        <dbReference type="EMBL" id="KAG2655297.1"/>
    </source>
</evidence>
<feature type="compositionally biased region" description="Low complexity" evidence="1">
    <location>
        <begin position="49"/>
        <end position="62"/>
    </location>
</feature>
<organism evidence="2 3">
    <name type="scientific">Panicum virgatum</name>
    <name type="common">Blackwell switchgrass</name>
    <dbReference type="NCBI Taxonomy" id="38727"/>
    <lineage>
        <taxon>Eukaryota</taxon>
        <taxon>Viridiplantae</taxon>
        <taxon>Streptophyta</taxon>
        <taxon>Embryophyta</taxon>
        <taxon>Tracheophyta</taxon>
        <taxon>Spermatophyta</taxon>
        <taxon>Magnoliopsida</taxon>
        <taxon>Liliopsida</taxon>
        <taxon>Poales</taxon>
        <taxon>Poaceae</taxon>
        <taxon>PACMAD clade</taxon>
        <taxon>Panicoideae</taxon>
        <taxon>Panicodae</taxon>
        <taxon>Paniceae</taxon>
        <taxon>Panicinae</taxon>
        <taxon>Panicum</taxon>
        <taxon>Panicum sect. Hiantes</taxon>
    </lineage>
</organism>
<name>A0A8T0X8L9_PANVG</name>